<dbReference type="InterPro" id="IPR002168">
    <property type="entry name" value="Lipase_GDXG_HIS_AS"/>
</dbReference>
<gene>
    <name evidence="4" type="ORF">M2A_1974</name>
</gene>
<dbReference type="Gene3D" id="3.40.50.1820">
    <property type="entry name" value="alpha/beta hydrolase"/>
    <property type="match status" value="1"/>
</dbReference>
<dbReference type="RefSeq" id="WP_045446537.1">
    <property type="nucleotide sequence ID" value="NZ_BBIO01000009.1"/>
</dbReference>
<dbReference type="ESTHER" id="9rhiz-a0a081bbq7">
    <property type="family name" value="Hormone-sensitive_lipase_like"/>
</dbReference>
<dbReference type="PANTHER" id="PTHR48081:SF8">
    <property type="entry name" value="ALPHA_BETA HYDROLASE FOLD-3 DOMAIN-CONTAINING PROTEIN-RELATED"/>
    <property type="match status" value="1"/>
</dbReference>
<dbReference type="FunFam" id="3.40.50.1820:FF:000089">
    <property type="entry name" value="Alpha/beta hydrolase"/>
    <property type="match status" value="1"/>
</dbReference>
<dbReference type="InterPro" id="IPR013094">
    <property type="entry name" value="AB_hydrolase_3"/>
</dbReference>
<dbReference type="Pfam" id="PF07859">
    <property type="entry name" value="Abhydrolase_3"/>
    <property type="match status" value="1"/>
</dbReference>
<comment type="similarity">
    <text evidence="1">Belongs to the 'GDXG' lipolytic enzyme family.</text>
</comment>
<keyword evidence="5" id="KW-1185">Reference proteome</keyword>
<dbReference type="SUPFAM" id="SSF53474">
    <property type="entry name" value="alpha/beta-Hydrolases"/>
    <property type="match status" value="1"/>
</dbReference>
<evidence type="ECO:0000259" key="3">
    <source>
        <dbReference type="Pfam" id="PF07859"/>
    </source>
</evidence>
<proteinExistence type="inferred from homology"/>
<dbReference type="GO" id="GO:0016787">
    <property type="term" value="F:hydrolase activity"/>
    <property type="evidence" value="ECO:0007669"/>
    <property type="project" value="UniProtKB-KW"/>
</dbReference>
<comment type="caution">
    <text evidence="4">The sequence shown here is derived from an EMBL/GenBank/DDBJ whole genome shotgun (WGS) entry which is preliminary data.</text>
</comment>
<protein>
    <submittedName>
        <fullName evidence="4">Alpha/beta hydrolase domain-containing protein</fullName>
    </submittedName>
</protein>
<dbReference type="Proteomes" id="UP000028702">
    <property type="component" value="Unassembled WGS sequence"/>
</dbReference>
<feature type="domain" description="Alpha/beta hydrolase fold-3" evidence="3">
    <location>
        <begin position="80"/>
        <end position="286"/>
    </location>
</feature>
<keyword evidence="2 4" id="KW-0378">Hydrolase</keyword>
<evidence type="ECO:0000256" key="1">
    <source>
        <dbReference type="ARBA" id="ARBA00010515"/>
    </source>
</evidence>
<dbReference type="STRING" id="1333998.M2A_1974"/>
<dbReference type="InterPro" id="IPR029058">
    <property type="entry name" value="AB_hydrolase_fold"/>
</dbReference>
<organism evidence="4 5">
    <name type="scientific">Tepidicaulis marinus</name>
    <dbReference type="NCBI Taxonomy" id="1333998"/>
    <lineage>
        <taxon>Bacteria</taxon>
        <taxon>Pseudomonadati</taxon>
        <taxon>Pseudomonadota</taxon>
        <taxon>Alphaproteobacteria</taxon>
        <taxon>Hyphomicrobiales</taxon>
        <taxon>Parvibaculaceae</taxon>
        <taxon>Tepidicaulis</taxon>
    </lineage>
</organism>
<dbReference type="AlphaFoldDB" id="A0A081BBQ7"/>
<dbReference type="PROSITE" id="PS01173">
    <property type="entry name" value="LIPASE_GDXG_HIS"/>
    <property type="match status" value="1"/>
</dbReference>
<dbReference type="PANTHER" id="PTHR48081">
    <property type="entry name" value="AB HYDROLASE SUPERFAMILY PROTEIN C4A8.06C"/>
    <property type="match status" value="1"/>
</dbReference>
<evidence type="ECO:0000313" key="4">
    <source>
        <dbReference type="EMBL" id="GAK45475.1"/>
    </source>
</evidence>
<dbReference type="SMR" id="A0A081BBQ7"/>
<evidence type="ECO:0000313" key="5">
    <source>
        <dbReference type="Proteomes" id="UP000028702"/>
    </source>
</evidence>
<evidence type="ECO:0000256" key="2">
    <source>
        <dbReference type="ARBA" id="ARBA00022801"/>
    </source>
</evidence>
<accession>A0A081BBQ7</accession>
<dbReference type="InterPro" id="IPR050300">
    <property type="entry name" value="GDXG_lipolytic_enzyme"/>
</dbReference>
<dbReference type="EMBL" id="BBIO01000009">
    <property type="protein sequence ID" value="GAK45475.1"/>
    <property type="molecule type" value="Genomic_DNA"/>
</dbReference>
<name>A0A081BBQ7_9HYPH</name>
<reference evidence="4 5" key="1">
    <citation type="submission" date="2014-07" db="EMBL/GenBank/DDBJ databases">
        <title>Tepidicaulis marinum gen. nov., sp. nov., a novel marine bacterium denitrifying nitrate to nitrous oxide strictly under microaerobic conditions.</title>
        <authorList>
            <person name="Takeuchi M."/>
            <person name="Yamagishi T."/>
            <person name="Kamagata Y."/>
            <person name="Oshima K."/>
            <person name="Hattori M."/>
            <person name="Katayama T."/>
            <person name="Hanada S."/>
            <person name="Tamaki H."/>
            <person name="Marumo K."/>
            <person name="Maeda H."/>
            <person name="Nedachi M."/>
            <person name="Iwasaki W."/>
            <person name="Suwa Y."/>
            <person name="Sakata S."/>
        </authorList>
    </citation>
    <scope>NUCLEOTIDE SEQUENCE [LARGE SCALE GENOMIC DNA]</scope>
    <source>
        <strain evidence="4 5">MA2</strain>
    </source>
</reference>
<dbReference type="eggNOG" id="COG0657">
    <property type="taxonomic scope" value="Bacteria"/>
</dbReference>
<sequence>MTLDPQAKAILDQLAAAEGPALYDLPPEEARQAYEAMAQVFDTVDIPIGATSDQVIKGPASDIPVRVYTPIATGGALPILVYFHGGGWVIGNIATHDKLCRALANEAHCIVVSVDYRLAPEAPFPAAVEDCYAALEWAEKHASEIGGDANRIAVGGDSAGGNLAAVLALKARNEKGPQIGFQLLIYPVTDARMDTGSYRAFGEGHLLEARTMAWFFDQYAPEGLDREQPYLSPLRAKTLKNLPPAYVVTAGYDVLRDEGKAYADALREAGVEVTHVNYEGMVHGFFNMQAVLDTAKTAIKEAAKAMEKALA</sequence>